<name>A0ABV1CGQ4_9FIRM</name>
<dbReference type="SUPFAM" id="SSF53474">
    <property type="entry name" value="alpha/beta-Hydrolases"/>
    <property type="match status" value="1"/>
</dbReference>
<dbReference type="EMBL" id="JBBMFO010000054">
    <property type="protein sequence ID" value="MEQ2401846.1"/>
    <property type="molecule type" value="Genomic_DNA"/>
</dbReference>
<dbReference type="Pfam" id="PF12146">
    <property type="entry name" value="Hydrolase_4"/>
    <property type="match status" value="1"/>
</dbReference>
<evidence type="ECO:0000313" key="2">
    <source>
        <dbReference type="EMBL" id="MEQ2401846.1"/>
    </source>
</evidence>
<organism evidence="2 3">
    <name type="scientific">Peptoniphilus hominis</name>
    <name type="common">ex Hitch et al. 2025</name>
    <dbReference type="NCBI Taxonomy" id="3133174"/>
    <lineage>
        <taxon>Bacteria</taxon>
        <taxon>Bacillati</taxon>
        <taxon>Bacillota</taxon>
        <taxon>Tissierellia</taxon>
        <taxon>Tissierellales</taxon>
        <taxon>Peptoniphilaceae</taxon>
        <taxon>Peptoniphilus</taxon>
    </lineage>
</organism>
<proteinExistence type="predicted"/>
<accession>A0ABV1CGQ4</accession>
<dbReference type="InterPro" id="IPR051044">
    <property type="entry name" value="MAG_DAG_Lipase"/>
</dbReference>
<evidence type="ECO:0000313" key="3">
    <source>
        <dbReference type="Proteomes" id="UP001447979"/>
    </source>
</evidence>
<reference evidence="2 3" key="1">
    <citation type="submission" date="2024-03" db="EMBL/GenBank/DDBJ databases">
        <title>Human intestinal bacterial collection.</title>
        <authorList>
            <person name="Pauvert C."/>
            <person name="Hitch T.C.A."/>
            <person name="Clavel T."/>
        </authorList>
    </citation>
    <scope>NUCLEOTIDE SEQUENCE [LARGE SCALE GENOMIC DNA]</scope>
    <source>
        <strain evidence="2 3">CLA-SR-H025</strain>
    </source>
</reference>
<dbReference type="RefSeq" id="WP_349171628.1">
    <property type="nucleotide sequence ID" value="NZ_JBBMFO010000054.1"/>
</dbReference>
<evidence type="ECO:0000259" key="1">
    <source>
        <dbReference type="Pfam" id="PF12146"/>
    </source>
</evidence>
<gene>
    <name evidence="2" type="ORF">WMO19_09590</name>
</gene>
<keyword evidence="2" id="KW-0378">Hydrolase</keyword>
<dbReference type="GO" id="GO:0016787">
    <property type="term" value="F:hydrolase activity"/>
    <property type="evidence" value="ECO:0007669"/>
    <property type="project" value="UniProtKB-KW"/>
</dbReference>
<dbReference type="InterPro" id="IPR029058">
    <property type="entry name" value="AB_hydrolase_fold"/>
</dbReference>
<dbReference type="InterPro" id="IPR022742">
    <property type="entry name" value="Hydrolase_4"/>
</dbReference>
<dbReference type="Gene3D" id="3.40.50.1820">
    <property type="entry name" value="alpha/beta hydrolase"/>
    <property type="match status" value="1"/>
</dbReference>
<dbReference type="Proteomes" id="UP001447979">
    <property type="component" value="Unassembled WGS sequence"/>
</dbReference>
<feature type="domain" description="Serine aminopeptidase S33" evidence="1">
    <location>
        <begin position="89"/>
        <end position="342"/>
    </location>
</feature>
<comment type="caution">
    <text evidence="2">The sequence shown here is derived from an EMBL/GenBank/DDBJ whole genome shotgun (WGS) entry which is preliminary data.</text>
</comment>
<keyword evidence="3" id="KW-1185">Reference proteome</keyword>
<sequence length="356" mass="41105">MVYFIILLILIILLLPQIHYRKSNNLSQNEGVNLKCDLIFKDEEVSGQRQDLQNFGNVKDFYELPNCKSLKVKSYDDFILSAAFFPVENPKALVQIIHGALEHKERYFHLIKFLNENNYSVFISDNRGHGASLSDKYTFGYIDGVEKVVDDNIAITRALKEKFPDKEIYLVGHSLGTVFGRIYLEEADDLIDKLVLSGPPNYIPEVSLAIFIGNFINFYFGEERTVFILKKLYTGEKLNWDWLSYSQDNIDDAKSDPLMPKVFKNRGYLAVFEGVKELNNFKNFKCKNPNLKILFLAGKDDVVIGGESGFESSIDALKKVGYKNIEAKLYENMKHEIFREEDRDKVFKDLVNFFDN</sequence>
<protein>
    <submittedName>
        <fullName evidence="2">Alpha/beta fold hydrolase</fullName>
    </submittedName>
</protein>
<dbReference type="PANTHER" id="PTHR11614">
    <property type="entry name" value="PHOSPHOLIPASE-RELATED"/>
    <property type="match status" value="1"/>
</dbReference>